<dbReference type="InterPro" id="IPR008571">
    <property type="entry name" value="HerA-like"/>
</dbReference>
<evidence type="ECO:0000313" key="7">
    <source>
        <dbReference type="EMBL" id="MBR1368341.1"/>
    </source>
</evidence>
<proteinExistence type="inferred from homology"/>
<dbReference type="EMBL" id="JWHL01000002">
    <property type="protein sequence ID" value="MBR1368341.1"/>
    <property type="molecule type" value="Genomic_DNA"/>
</dbReference>
<dbReference type="Proteomes" id="UP000730161">
    <property type="component" value="Unassembled WGS sequence"/>
</dbReference>
<comment type="catalytic activity">
    <reaction evidence="4">
        <text>ATP + H2O = ADP + phosphate + H(+)</text>
        <dbReference type="Rhea" id="RHEA:13065"/>
        <dbReference type="ChEBI" id="CHEBI:15377"/>
        <dbReference type="ChEBI" id="CHEBI:15378"/>
        <dbReference type="ChEBI" id="CHEBI:30616"/>
        <dbReference type="ChEBI" id="CHEBI:43474"/>
        <dbReference type="ChEBI" id="CHEBI:456216"/>
        <dbReference type="EC" id="5.6.2.4"/>
    </reaction>
</comment>
<feature type="compositionally biased region" description="Basic and acidic residues" evidence="5">
    <location>
        <begin position="274"/>
        <end position="289"/>
    </location>
</feature>
<dbReference type="InterPro" id="IPR002789">
    <property type="entry name" value="HerA_central"/>
</dbReference>
<organism evidence="7 8">
    <name type="scientific">Methanocalculus chunghsingensis</name>
    <dbReference type="NCBI Taxonomy" id="156457"/>
    <lineage>
        <taxon>Archaea</taxon>
        <taxon>Methanobacteriati</taxon>
        <taxon>Methanobacteriota</taxon>
        <taxon>Stenosarchaea group</taxon>
        <taxon>Methanomicrobia</taxon>
        <taxon>Methanomicrobiales</taxon>
        <taxon>Methanocalculaceae</taxon>
        <taxon>Methanocalculus</taxon>
    </lineage>
</organism>
<protein>
    <submittedName>
        <fullName evidence="7">ATPase</fullName>
    </submittedName>
</protein>
<dbReference type="Pfam" id="PF01935">
    <property type="entry name" value="DUF87"/>
    <property type="match status" value="1"/>
</dbReference>
<evidence type="ECO:0000313" key="8">
    <source>
        <dbReference type="Proteomes" id="UP000730161"/>
    </source>
</evidence>
<feature type="region of interest" description="Disordered" evidence="5">
    <location>
        <begin position="245"/>
        <end position="311"/>
    </location>
</feature>
<evidence type="ECO:0000256" key="2">
    <source>
        <dbReference type="ARBA" id="ARBA00034617"/>
    </source>
</evidence>
<keyword evidence="8" id="KW-1185">Reference proteome</keyword>
<dbReference type="RefSeq" id="WP_211529952.1">
    <property type="nucleotide sequence ID" value="NZ_JWHL01000002.1"/>
</dbReference>
<dbReference type="GO" id="GO:0043138">
    <property type="term" value="F:3'-5' DNA helicase activity"/>
    <property type="evidence" value="ECO:0007669"/>
    <property type="project" value="UniProtKB-EC"/>
</dbReference>
<reference evidence="7" key="1">
    <citation type="submission" date="2014-12" db="EMBL/GenBank/DDBJ databases">
        <authorList>
            <person name="Huang H.-H."/>
            <person name="Chen S.-C."/>
            <person name="Lai M.-C."/>
        </authorList>
    </citation>
    <scope>NUCLEOTIDE SEQUENCE</scope>
    <source>
        <strain evidence="7">K1F9705b</strain>
    </source>
</reference>
<evidence type="ECO:0000256" key="5">
    <source>
        <dbReference type="SAM" id="MobiDB-lite"/>
    </source>
</evidence>
<feature type="domain" description="Helicase HerA central" evidence="6">
    <location>
        <begin position="12"/>
        <end position="134"/>
    </location>
</feature>
<evidence type="ECO:0000256" key="1">
    <source>
        <dbReference type="ARBA" id="ARBA00007816"/>
    </source>
</evidence>
<comment type="similarity">
    <text evidence="1">Belongs to the HerA family.</text>
</comment>
<sequence length="551" mass="61725">MDLGVGRIGDRDLGISAQEVVTGRTCVIAQSGAGKSWGIAVLCEHLCKSYIGFCLIDTEGEYFSLKDRFPIIWIGSDEDCDFDIETVDLYPVMRDAIVSSRQVIFDVSEVDMRAKATALVNILYELESELRKPFLLIVEEADKFIPQSRDSIKMIEEISRRGRKRGLGLLVATQRPSLVQKNVLSQCNNQIIGKLTIDNDLKAVAHFFNARKEVEELITLEPGQFFVMGGLVREKVMMKFGGRETKHRGVTPQISTVRPSPQMIPEENPVEAPEGEKKGRKAEIDLLERNEEEDDATRIRSGTPIEEDDTGSAVPTLIERDEALRIAQGFCKRSFWSRRYLERITVFERMYWPLIIVEVKYLGGILKKTTRKSSFILEGFHGERVDPGDGLRIHPGFRELIGLDETAVSILSVLSPAGLTDLEIEAETVLGPARVKKGIKLLLKQKLITTMKSEEGATVFVPLLAHPIPKLSGLHQTFRQKLIPLSGESRNPVITEDELRKILKGLEPSAEITRFKTIFYPVYEATIATGAGNRRLFLDGITGREVIGFPE</sequence>
<name>A0A8J7W4Z5_9EURY</name>
<evidence type="ECO:0000256" key="3">
    <source>
        <dbReference type="ARBA" id="ARBA00048954"/>
    </source>
</evidence>
<comment type="catalytic activity">
    <reaction evidence="3">
        <text>ATP + H2O = ADP + phosphate + H(+)</text>
        <dbReference type="Rhea" id="RHEA:13065"/>
        <dbReference type="ChEBI" id="CHEBI:15377"/>
        <dbReference type="ChEBI" id="CHEBI:15378"/>
        <dbReference type="ChEBI" id="CHEBI:30616"/>
        <dbReference type="ChEBI" id="CHEBI:43474"/>
        <dbReference type="ChEBI" id="CHEBI:456216"/>
        <dbReference type="EC" id="5.6.2.3"/>
    </reaction>
</comment>
<evidence type="ECO:0000256" key="4">
    <source>
        <dbReference type="ARBA" id="ARBA00048988"/>
    </source>
</evidence>
<dbReference type="OrthoDB" id="107033at2157"/>
<gene>
    <name evidence="7" type="ORF">RJ53_02035</name>
</gene>
<dbReference type="AlphaFoldDB" id="A0A8J7W4Z5"/>
<dbReference type="Gene3D" id="3.40.50.300">
    <property type="entry name" value="P-loop containing nucleotide triphosphate hydrolases"/>
    <property type="match status" value="1"/>
</dbReference>
<dbReference type="PANTHER" id="PTHR42957:SF1">
    <property type="entry name" value="HELICASE MJ1565-RELATED"/>
    <property type="match status" value="1"/>
</dbReference>
<comment type="catalytic activity">
    <reaction evidence="2">
        <text>Couples ATP hydrolysis with the unwinding of duplex DNA by translocating in the 3'-5' direction.</text>
        <dbReference type="EC" id="5.6.2.4"/>
    </reaction>
</comment>
<comment type="caution">
    <text evidence="7">The sequence shown here is derived from an EMBL/GenBank/DDBJ whole genome shotgun (WGS) entry which is preliminary data.</text>
</comment>
<evidence type="ECO:0000259" key="6">
    <source>
        <dbReference type="Pfam" id="PF01935"/>
    </source>
</evidence>
<dbReference type="GO" id="GO:0043139">
    <property type="term" value="F:5'-3' DNA helicase activity"/>
    <property type="evidence" value="ECO:0007669"/>
    <property type="project" value="UniProtKB-EC"/>
</dbReference>
<accession>A0A8J7W4Z5</accession>
<dbReference type="PANTHER" id="PTHR42957">
    <property type="entry name" value="HELICASE MJ1565-RELATED"/>
    <property type="match status" value="1"/>
</dbReference>
<dbReference type="SUPFAM" id="SSF52540">
    <property type="entry name" value="P-loop containing nucleoside triphosphate hydrolases"/>
    <property type="match status" value="1"/>
</dbReference>
<dbReference type="InterPro" id="IPR027417">
    <property type="entry name" value="P-loop_NTPase"/>
</dbReference>